<evidence type="ECO:0000259" key="4">
    <source>
        <dbReference type="Pfam" id="PF13243"/>
    </source>
</evidence>
<keyword evidence="7" id="KW-1185">Reference proteome</keyword>
<dbReference type="GO" id="GO:0016104">
    <property type="term" value="P:triterpenoid biosynthetic process"/>
    <property type="evidence" value="ECO:0007669"/>
    <property type="project" value="InterPro"/>
</dbReference>
<dbReference type="EC" id="5.4.99.-" evidence="3"/>
<reference evidence="7" key="1">
    <citation type="submission" date="2013-09" db="EMBL/GenBank/DDBJ databases">
        <title>Corchorus olitorius genome sequencing.</title>
        <authorList>
            <person name="Alam M."/>
            <person name="Haque M.S."/>
            <person name="Islam M.S."/>
            <person name="Emdad E.M."/>
            <person name="Islam M.M."/>
            <person name="Ahmed B."/>
            <person name="Halim A."/>
            <person name="Hossen Q.M.M."/>
            <person name="Hossain M.Z."/>
            <person name="Ahmed R."/>
            <person name="Khan M.M."/>
            <person name="Islam R."/>
            <person name="Rashid M.M."/>
            <person name="Khan S.A."/>
            <person name="Rahman M.S."/>
            <person name="Alam M."/>
            <person name="Yahiya A.S."/>
            <person name="Khan M.S."/>
            <person name="Azam M.S."/>
            <person name="Haque T."/>
            <person name="Lashkar M.Z.H."/>
            <person name="Akhand A.I."/>
            <person name="Morshed G."/>
            <person name="Roy S."/>
            <person name="Uddin K.S."/>
            <person name="Rabeya T."/>
            <person name="Hossain A.S."/>
            <person name="Chowdhury A."/>
            <person name="Snigdha A.R."/>
            <person name="Mortoza M.S."/>
            <person name="Matin S.A."/>
            <person name="Hoque S.M.E."/>
            <person name="Islam M.K."/>
            <person name="Roy D.K."/>
            <person name="Haider R."/>
            <person name="Moosa M.M."/>
            <person name="Elias S.M."/>
            <person name="Hasan A.M."/>
            <person name="Jahan S."/>
            <person name="Shafiuddin M."/>
            <person name="Mahmood N."/>
            <person name="Shommy N.S."/>
        </authorList>
    </citation>
    <scope>NUCLEOTIDE SEQUENCE [LARGE SCALE GENOMIC DNA]</scope>
    <source>
        <strain evidence="7">cv. O-4</strain>
    </source>
</reference>
<dbReference type="GO" id="GO:0005811">
    <property type="term" value="C:lipid droplet"/>
    <property type="evidence" value="ECO:0007669"/>
    <property type="project" value="InterPro"/>
</dbReference>
<dbReference type="FunFam" id="1.50.10.20:FF:000011">
    <property type="entry name" value="Terpene cyclase/mutase family member"/>
    <property type="match status" value="1"/>
</dbReference>
<feature type="domain" description="Squalene cyclase N-terminal" evidence="5">
    <location>
        <begin position="99"/>
        <end position="378"/>
    </location>
</feature>
<protein>
    <recommendedName>
        <fullName evidence="3">Terpene cyclase/mutase family member</fullName>
        <ecNumber evidence="3">5.4.99.-</ecNumber>
    </recommendedName>
</protein>
<dbReference type="InterPro" id="IPR008930">
    <property type="entry name" value="Terpenoid_cyclase/PrenylTrfase"/>
</dbReference>
<organism evidence="6 7">
    <name type="scientific">Corchorus olitorius</name>
    <dbReference type="NCBI Taxonomy" id="93759"/>
    <lineage>
        <taxon>Eukaryota</taxon>
        <taxon>Viridiplantae</taxon>
        <taxon>Streptophyta</taxon>
        <taxon>Embryophyta</taxon>
        <taxon>Tracheophyta</taxon>
        <taxon>Spermatophyta</taxon>
        <taxon>Magnoliopsida</taxon>
        <taxon>eudicotyledons</taxon>
        <taxon>Gunneridae</taxon>
        <taxon>Pentapetalae</taxon>
        <taxon>rosids</taxon>
        <taxon>malvids</taxon>
        <taxon>Malvales</taxon>
        <taxon>Malvaceae</taxon>
        <taxon>Grewioideae</taxon>
        <taxon>Apeibeae</taxon>
        <taxon>Corchorus</taxon>
    </lineage>
</organism>
<dbReference type="Pfam" id="PF13249">
    <property type="entry name" value="SQHop_cyclase_N"/>
    <property type="match status" value="1"/>
</dbReference>
<dbReference type="InterPro" id="IPR002365">
    <property type="entry name" value="Terpene_synthase_CS"/>
</dbReference>
<dbReference type="STRING" id="93759.A0A1R3H5P6"/>
<dbReference type="GO" id="GO:0042300">
    <property type="term" value="F:beta-amyrin synthase activity"/>
    <property type="evidence" value="ECO:0007669"/>
    <property type="project" value="TreeGrafter"/>
</dbReference>
<gene>
    <name evidence="6" type="ORF">COLO4_31068</name>
</gene>
<comment type="caution">
    <text evidence="6">The sequence shown here is derived from an EMBL/GenBank/DDBJ whole genome shotgun (WGS) entry which is preliminary data.</text>
</comment>
<dbReference type="SFLD" id="SFLDG01016">
    <property type="entry name" value="Prenyltransferase_Like_2"/>
    <property type="match status" value="1"/>
</dbReference>
<dbReference type="Pfam" id="PF13243">
    <property type="entry name" value="SQHop_cyclase_C"/>
    <property type="match status" value="1"/>
</dbReference>
<dbReference type="CDD" id="cd02892">
    <property type="entry name" value="SQCY_1"/>
    <property type="match status" value="1"/>
</dbReference>
<dbReference type="NCBIfam" id="TIGR01787">
    <property type="entry name" value="squalene_cyclas"/>
    <property type="match status" value="1"/>
</dbReference>
<keyword evidence="3" id="KW-0413">Isomerase</keyword>
<keyword evidence="2" id="KW-0677">Repeat</keyword>
<feature type="domain" description="Squalene cyclase C-terminal" evidence="4">
    <location>
        <begin position="411"/>
        <end position="715"/>
    </location>
</feature>
<dbReference type="OrthoDB" id="21502at2759"/>
<name>A0A1R3H5P6_9ROSI</name>
<dbReference type="PANTHER" id="PTHR11764">
    <property type="entry name" value="TERPENE CYCLASE/MUTASE FAMILY MEMBER"/>
    <property type="match status" value="1"/>
</dbReference>
<accession>A0A1R3H5P6</accession>
<evidence type="ECO:0000313" key="6">
    <source>
        <dbReference type="EMBL" id="OMO65664.1"/>
    </source>
</evidence>
<dbReference type="SUPFAM" id="SSF48239">
    <property type="entry name" value="Terpenoid cyclases/Protein prenyltransferases"/>
    <property type="match status" value="2"/>
</dbReference>
<dbReference type="PROSITE" id="PS01074">
    <property type="entry name" value="TERPENE_SYNTHASES"/>
    <property type="match status" value="1"/>
</dbReference>
<sequence length="720" mass="81689">MWKLEIAEGNDPWLFSTNNFIGRQVWKFDPASGTSEERAQIELFQQHFSLHRHHVKPSSDLIKNFQLIKENNVDLSTEPEVRLGDNEEVTNEKVEVVLRKAVGFLSATQAWDGHWPSENSGPLFSLPPLVMVLYLTRTMDTVLSSEHKKEMLRYIHNHQNRDGGWGFHIEGHSTMLNTVLNYIALRLLGEEAEGGKDGAVEKARNWILDHGGATMIPSWGKAYLSVLGLYEWSGCNPMPPELWLLPSIFPFSLGRIWSFMRNFFAPVSYLYGKKFAGPITKLILSLREEIYIQPYDKIDWNKARHSCSKEDVYNPFPMVQKLLWDSLYYIGEPLSECWPFSKLREKALQIAIKLVHYEDENTRYLSQGCSQKVLNMMACWAEDPTSDSIKFHLARVPDYLWLAEDGMKMQFWDTALAVQAIISSNLNDEYGSTLRKAHEFIKQSQIQQNPSGDFQSMHRHISKGAWTFSTQDDGWQTSDGIAEALKVILLLAQLPPEIVGEKIEAERLYDAVNVLLSLQSKNGGFTAWEPVRGPQWLKKINATDLFAAASIEREYVECTSSAIQGLVLFSKIYPEYRKKDIEKSVANAVQFVESSQEADGSWYGNWAICYTYGTCFALEGLAAVGKTAQNSQVVRKACQFLLSKQQESGGWGESYLSCPNMEYTHLEGNCSHLVQTSWALLGLIHAGQAELDPQPLHKAARLLINSQTETGEFPQQVCKT</sequence>
<dbReference type="AlphaFoldDB" id="A0A1R3H5P6"/>
<proteinExistence type="inferred from homology"/>
<dbReference type="Gene3D" id="1.50.10.20">
    <property type="match status" value="2"/>
</dbReference>
<evidence type="ECO:0000256" key="3">
    <source>
        <dbReference type="RuleBase" id="RU362003"/>
    </source>
</evidence>
<evidence type="ECO:0000313" key="7">
    <source>
        <dbReference type="Proteomes" id="UP000187203"/>
    </source>
</evidence>
<dbReference type="InterPro" id="IPR032697">
    <property type="entry name" value="SQ_cyclase_N"/>
</dbReference>
<evidence type="ECO:0000256" key="2">
    <source>
        <dbReference type="ARBA" id="ARBA00022737"/>
    </source>
</evidence>
<comment type="similarity">
    <text evidence="1 3">Belongs to the terpene cyclase/mutase family.</text>
</comment>
<dbReference type="Proteomes" id="UP000187203">
    <property type="component" value="Unassembled WGS sequence"/>
</dbReference>
<dbReference type="InterPro" id="IPR032696">
    <property type="entry name" value="SQ_cyclase_C"/>
</dbReference>
<dbReference type="PANTHER" id="PTHR11764:SF55">
    <property type="entry name" value="TERPENE CYCLASE_MUTASE FAMILY MEMBER"/>
    <property type="match status" value="1"/>
</dbReference>
<dbReference type="EMBL" id="AWUE01020816">
    <property type="protein sequence ID" value="OMO65664.1"/>
    <property type="molecule type" value="Genomic_DNA"/>
</dbReference>
<evidence type="ECO:0000259" key="5">
    <source>
        <dbReference type="Pfam" id="PF13249"/>
    </source>
</evidence>
<dbReference type="InterPro" id="IPR018333">
    <property type="entry name" value="Squalene_cyclase"/>
</dbReference>
<evidence type="ECO:0000256" key="1">
    <source>
        <dbReference type="ARBA" id="ARBA00009755"/>
    </source>
</evidence>